<organism evidence="7 8">
    <name type="scientific">Hahella chejuensis (strain KCTC 2396)</name>
    <dbReference type="NCBI Taxonomy" id="349521"/>
    <lineage>
        <taxon>Bacteria</taxon>
        <taxon>Pseudomonadati</taxon>
        <taxon>Pseudomonadota</taxon>
        <taxon>Gammaproteobacteria</taxon>
        <taxon>Oceanospirillales</taxon>
        <taxon>Hahellaceae</taxon>
        <taxon>Hahella</taxon>
    </lineage>
</organism>
<dbReference type="Proteomes" id="UP000000238">
    <property type="component" value="Chromosome"/>
</dbReference>
<dbReference type="InterPro" id="IPR050091">
    <property type="entry name" value="PKS_NRPS_Biosynth_Enz"/>
</dbReference>
<dbReference type="Gene3D" id="3.40.47.10">
    <property type="match status" value="1"/>
</dbReference>
<dbReference type="SUPFAM" id="SSF47336">
    <property type="entry name" value="ACP-like"/>
    <property type="match status" value="1"/>
</dbReference>
<dbReference type="OrthoDB" id="9757559at2"/>
<dbReference type="PROSITE" id="PS52004">
    <property type="entry name" value="KS3_2"/>
    <property type="match status" value="1"/>
</dbReference>
<dbReference type="RefSeq" id="WP_011397305.1">
    <property type="nucleotide sequence ID" value="NC_007645.1"/>
</dbReference>
<dbReference type="InterPro" id="IPR045851">
    <property type="entry name" value="AMP-bd_C_sf"/>
</dbReference>
<feature type="region of interest" description="Disordered" evidence="4">
    <location>
        <begin position="1060"/>
        <end position="1085"/>
    </location>
</feature>
<dbReference type="GO" id="GO:0006633">
    <property type="term" value="P:fatty acid biosynthetic process"/>
    <property type="evidence" value="ECO:0007669"/>
    <property type="project" value="TreeGrafter"/>
</dbReference>
<evidence type="ECO:0000259" key="6">
    <source>
        <dbReference type="PROSITE" id="PS52004"/>
    </source>
</evidence>
<gene>
    <name evidence="7" type="ordered locus">HCH_03491</name>
</gene>
<dbReference type="Pfam" id="PF00668">
    <property type="entry name" value="Condensation"/>
    <property type="match status" value="1"/>
</dbReference>
<dbReference type="EMBL" id="CP000155">
    <property type="protein sequence ID" value="ABC30237.1"/>
    <property type="molecule type" value="Genomic_DNA"/>
</dbReference>
<dbReference type="Gene3D" id="3.40.50.12780">
    <property type="entry name" value="N-terminal domain of ligase-like"/>
    <property type="match status" value="1"/>
</dbReference>
<dbReference type="Gene3D" id="3.30.559.10">
    <property type="entry name" value="Chloramphenicol acetyltransferase-like domain"/>
    <property type="match status" value="1"/>
</dbReference>
<sequence length="1693" mass="185897">MKLRKATRYEQFQWLRYRRNPDDPGLTLKYRFELAGNIDFQVLNEALKVTLLNGFNCLLSFFSERDDALLVGCYRLPDRVVDIVTDKSQWMHSEPIDPAGDKLFRFTCFTEDNKVTGLKLEFSHLVFDGECYQPFINTLSDYWRRRERLDDQGREETKISFTQIGETPVNEASVDYWKANLQGARLSQTLPFCFKTPKEKGVYLSVKRTLAINPTLAAKPLPTGIPALDEGSATPIGALLEQRDLTLFQFVVAVTAAVIKLYSATEDHDEERVTIAHTVNCRGEQQAFGCFTNLIPLFVKVNPDQDGAALLNSVKQARQAVRPHQHTPTLQWVEWADPRANHGGRLLNLVVNASDGLVPYAAPALTGCQVKLSERPDTGGQNDLAINFSCDGDQLFLSFDSSSRFMARETLTALADNFVKVAAFLASSPERPLRECRLSQPLTPVSCGERDESTPHTRILERVAHAARLYAKAPAISDERTNLTYGQTCAAIGRLYSEIMALLEAPANVSTNVSTNAFAAHSSIGVFLERTVALPVAYLSALACQRAFTPMDPLLPDERLSYMMDVAKVGVLLVDARTRARAETLFPGAAIINVDASLALAIQESVSVDGIELALVTNANPDATAYVMFTSGSTGRPKGVAISAGNLANFLLSMQASPGFQAGERMLALTPISFDISILELLLPLMCGGELHIVSDQTRVSAELLGDALNQWQADVAQATPSTWRMLQQAGWRAAGELTILCGGEALDKELAQYLLQQTGQLYNMYGPTEATIWASCRRVTDADRIPLGRPVFNSDYYILDAEGDSVLPGMQGELTIAGECVGKGYLNAPSEQAFVTLPNGVRAYKTGDIVHYLSHQDIEYVGRRDSQYKVNGYRVDTGEVSHRLKEFAPDAAVFTVVRHKPEAHLCCFVWAPESSGLDIAVAMQWLQRALPYYMAPKALHRLSRIPLTANGKADVKLLSEAPLADLPLATQPLPASPAASETALQEPGLQQEIRNLLLEKLDVTAPDLDQPLGWLGLNSISYNLLAAAIQQRFGIRFRSYEFYQFNTINEVAGAVRQRQSPQRIANSQERRIDRRRDKNQNRNNDDRLAIVGMAATLPGGDDAESFWRALLDRKDCIAAAPADRSLSGYRAGYISSVRRFDARFFSISPLEATRMDPRQRMLLQAAWRALEDAGYAPSQLAGERIGCYMAATGSDYALLQARDGEKQTPYSLSGHSLSILANRISAFFDWNGPSFTLDTACSGALTALVKACRDLQSRVCDAAMVGGVNLILDAQINEGLEAGRFMSPDSRCATFDASANGYVRGEGVGCFMVKRLQDAQADGDLIHAVIESVAENHGGKANSLTAPNPNAQYRLLLDAYTPELAQRVSYIETHGTGTRLGDPIEVAALKRALQELTDGNTAQTVWLGAVKSNIGHLEPAAGVASVVKVIKAFEHEQLPANLHFQHLNPEIDLSASPFQVLADAIPWRSEHPLTAGVSSFGFGGANAHVVLSAPPRRERRAVSQYHKYLIPVSARTAGALQKQVAALAHFVAERRVELGESGLLDLAFTLSNGREHFEHRHAWLVSGVDELLTQLRSGHVGVHAPRHGQSQNEPSEDNHTLAADEATAPGSLDDLACLAQLQSRFLQGLHIDWRRLYEGAGGAKIRLPTYVFDERDYWYTKNQTGQYAKQQAGLAQVTTTAKDGETDYERKR</sequence>
<dbReference type="KEGG" id="hch:HCH_03491"/>
<dbReference type="InterPro" id="IPR001242">
    <property type="entry name" value="Condensation_dom"/>
</dbReference>
<keyword evidence="2" id="KW-0597">Phosphoprotein</keyword>
<evidence type="ECO:0000256" key="1">
    <source>
        <dbReference type="ARBA" id="ARBA00022450"/>
    </source>
</evidence>
<keyword evidence="1" id="KW-0596">Phosphopantetheine</keyword>
<dbReference type="Pfam" id="PF16197">
    <property type="entry name" value="KAsynt_C_assoc"/>
    <property type="match status" value="1"/>
</dbReference>
<dbReference type="InterPro" id="IPR042099">
    <property type="entry name" value="ANL_N_sf"/>
</dbReference>
<dbReference type="InterPro" id="IPR009081">
    <property type="entry name" value="PP-bd_ACP"/>
</dbReference>
<evidence type="ECO:0000256" key="4">
    <source>
        <dbReference type="SAM" id="MobiDB-lite"/>
    </source>
</evidence>
<dbReference type="InterPro" id="IPR020845">
    <property type="entry name" value="AMP-binding_CS"/>
</dbReference>
<dbReference type="InterPro" id="IPR014030">
    <property type="entry name" value="Ketoacyl_synth_N"/>
</dbReference>
<dbReference type="Pfam" id="PF00501">
    <property type="entry name" value="AMP-binding"/>
    <property type="match status" value="1"/>
</dbReference>
<dbReference type="Gene3D" id="1.10.1240.100">
    <property type="match status" value="1"/>
</dbReference>
<dbReference type="Gene3D" id="3.30.559.30">
    <property type="entry name" value="Nonribosomal peptide synthetase, condensation domain"/>
    <property type="match status" value="1"/>
</dbReference>
<evidence type="ECO:0000313" key="8">
    <source>
        <dbReference type="Proteomes" id="UP000000238"/>
    </source>
</evidence>
<dbReference type="Gene3D" id="1.10.1200.10">
    <property type="entry name" value="ACP-like"/>
    <property type="match status" value="1"/>
</dbReference>
<dbReference type="PROSITE" id="PS50075">
    <property type="entry name" value="CARRIER"/>
    <property type="match status" value="1"/>
</dbReference>
<accession>Q2SGI7</accession>
<dbReference type="PROSITE" id="PS00455">
    <property type="entry name" value="AMP_BINDING"/>
    <property type="match status" value="1"/>
</dbReference>
<feature type="domain" description="Ketosynthase family 3 (KS3)" evidence="6">
    <location>
        <begin position="1086"/>
        <end position="1494"/>
    </location>
</feature>
<keyword evidence="3" id="KW-0808">Transferase</keyword>
<reference evidence="7 8" key="1">
    <citation type="journal article" date="2005" name="Nucleic Acids Res.">
        <title>Genomic blueprint of Hahella chejuensis, a marine microbe producing an algicidal agent.</title>
        <authorList>
            <person name="Jeong H."/>
            <person name="Yim J.H."/>
            <person name="Lee C."/>
            <person name="Choi S.-H."/>
            <person name="Park Y.K."/>
            <person name="Yoon S.H."/>
            <person name="Hur C.-G."/>
            <person name="Kang H.-Y."/>
            <person name="Kim D."/>
            <person name="Lee H.H."/>
            <person name="Park K.H."/>
            <person name="Park S.-H."/>
            <person name="Park H.-S."/>
            <person name="Lee H.K."/>
            <person name="Oh T.K."/>
            <person name="Kim J.F."/>
        </authorList>
    </citation>
    <scope>NUCLEOTIDE SEQUENCE [LARGE SCALE GENOMIC DNA]</scope>
    <source>
        <strain evidence="7 8">KCTC 2396</strain>
    </source>
</reference>
<dbReference type="InterPro" id="IPR014031">
    <property type="entry name" value="Ketoacyl_synth_C"/>
</dbReference>
<name>Q2SGI7_HAHCH</name>
<dbReference type="InterPro" id="IPR036736">
    <property type="entry name" value="ACP-like_sf"/>
</dbReference>
<dbReference type="SUPFAM" id="SSF52777">
    <property type="entry name" value="CoA-dependent acyltransferases"/>
    <property type="match status" value="2"/>
</dbReference>
<dbReference type="CDD" id="cd00833">
    <property type="entry name" value="PKS"/>
    <property type="match status" value="1"/>
</dbReference>
<protein>
    <submittedName>
        <fullName evidence="7">Polyketide synthase modules and related protein</fullName>
    </submittedName>
</protein>
<dbReference type="GO" id="GO:0004312">
    <property type="term" value="F:fatty acid synthase activity"/>
    <property type="evidence" value="ECO:0007669"/>
    <property type="project" value="TreeGrafter"/>
</dbReference>
<dbReference type="PANTHER" id="PTHR43775">
    <property type="entry name" value="FATTY ACID SYNTHASE"/>
    <property type="match status" value="1"/>
</dbReference>
<dbReference type="InterPro" id="IPR023213">
    <property type="entry name" value="CAT-like_dom_sf"/>
</dbReference>
<dbReference type="SMART" id="SM00825">
    <property type="entry name" value="PKS_KS"/>
    <property type="match status" value="1"/>
</dbReference>
<dbReference type="HOGENOM" id="CLU_241095_0_0_6"/>
<dbReference type="STRING" id="349521.HCH_03491"/>
<dbReference type="Pfam" id="PF02801">
    <property type="entry name" value="Ketoacyl-synt_C"/>
    <property type="match status" value="1"/>
</dbReference>
<dbReference type="Pfam" id="PF00550">
    <property type="entry name" value="PP-binding"/>
    <property type="match status" value="1"/>
</dbReference>
<evidence type="ECO:0000256" key="3">
    <source>
        <dbReference type="ARBA" id="ARBA00022679"/>
    </source>
</evidence>
<dbReference type="Gene3D" id="3.30.300.30">
    <property type="match status" value="1"/>
</dbReference>
<dbReference type="eggNOG" id="COG1020">
    <property type="taxonomic scope" value="Bacteria"/>
</dbReference>
<dbReference type="InterPro" id="IPR016039">
    <property type="entry name" value="Thiolase-like"/>
</dbReference>
<dbReference type="InterPro" id="IPR000873">
    <property type="entry name" value="AMP-dep_synth/lig_dom"/>
</dbReference>
<dbReference type="PANTHER" id="PTHR43775:SF37">
    <property type="entry name" value="SI:DKEY-61P9.11"/>
    <property type="match status" value="1"/>
</dbReference>
<evidence type="ECO:0000256" key="2">
    <source>
        <dbReference type="ARBA" id="ARBA00022553"/>
    </source>
</evidence>
<evidence type="ECO:0000259" key="5">
    <source>
        <dbReference type="PROSITE" id="PS50075"/>
    </source>
</evidence>
<dbReference type="SUPFAM" id="SSF56801">
    <property type="entry name" value="Acetyl-CoA synthetase-like"/>
    <property type="match status" value="1"/>
</dbReference>
<dbReference type="InterPro" id="IPR032821">
    <property type="entry name" value="PKS_assoc"/>
</dbReference>
<dbReference type="eggNOG" id="COG3321">
    <property type="taxonomic scope" value="Bacteria"/>
</dbReference>
<dbReference type="Pfam" id="PF00109">
    <property type="entry name" value="ketoacyl-synt"/>
    <property type="match status" value="1"/>
</dbReference>
<dbReference type="InterPro" id="IPR020841">
    <property type="entry name" value="PKS_Beta-ketoAc_synthase_dom"/>
</dbReference>
<proteinExistence type="predicted"/>
<keyword evidence="8" id="KW-1185">Reference proteome</keyword>
<evidence type="ECO:0000313" key="7">
    <source>
        <dbReference type="EMBL" id="ABC30237.1"/>
    </source>
</evidence>
<feature type="compositionally biased region" description="Basic and acidic residues" evidence="4">
    <location>
        <begin position="1069"/>
        <end position="1085"/>
    </location>
</feature>
<dbReference type="SUPFAM" id="SSF53901">
    <property type="entry name" value="Thiolase-like"/>
    <property type="match status" value="1"/>
</dbReference>
<feature type="domain" description="Carrier" evidence="5">
    <location>
        <begin position="985"/>
        <end position="1060"/>
    </location>
</feature>